<dbReference type="InterPro" id="IPR023753">
    <property type="entry name" value="FAD/NAD-binding_dom"/>
</dbReference>
<evidence type="ECO:0000259" key="5">
    <source>
        <dbReference type="Pfam" id="PF07992"/>
    </source>
</evidence>
<dbReference type="PANTHER" id="PTHR43557:SF2">
    <property type="entry name" value="RIESKE DOMAIN-CONTAINING PROTEIN-RELATED"/>
    <property type="match status" value="1"/>
</dbReference>
<dbReference type="RefSeq" id="WP_344607435.1">
    <property type="nucleotide sequence ID" value="NZ_BAAAHE010000036.1"/>
</dbReference>
<dbReference type="Gene3D" id="3.30.390.30">
    <property type="match status" value="1"/>
</dbReference>
<evidence type="ECO:0000256" key="3">
    <source>
        <dbReference type="ARBA" id="ARBA00022827"/>
    </source>
</evidence>
<organism evidence="7 8">
    <name type="scientific">Sporichthya brevicatena</name>
    <dbReference type="NCBI Taxonomy" id="171442"/>
    <lineage>
        <taxon>Bacteria</taxon>
        <taxon>Bacillati</taxon>
        <taxon>Actinomycetota</taxon>
        <taxon>Actinomycetes</taxon>
        <taxon>Sporichthyales</taxon>
        <taxon>Sporichthyaceae</taxon>
        <taxon>Sporichthya</taxon>
    </lineage>
</organism>
<keyword evidence="3" id="KW-0274">FAD</keyword>
<proteinExistence type="predicted"/>
<evidence type="ECO:0000256" key="4">
    <source>
        <dbReference type="ARBA" id="ARBA00023002"/>
    </source>
</evidence>
<dbReference type="Pfam" id="PF14759">
    <property type="entry name" value="Reductase_C"/>
    <property type="match status" value="1"/>
</dbReference>
<keyword evidence="8" id="KW-1185">Reference proteome</keyword>
<name>A0ABN1H5Z2_9ACTN</name>
<reference evidence="7 8" key="1">
    <citation type="journal article" date="2019" name="Int. J. Syst. Evol. Microbiol.">
        <title>The Global Catalogue of Microorganisms (GCM) 10K type strain sequencing project: providing services to taxonomists for standard genome sequencing and annotation.</title>
        <authorList>
            <consortium name="The Broad Institute Genomics Platform"/>
            <consortium name="The Broad Institute Genome Sequencing Center for Infectious Disease"/>
            <person name="Wu L."/>
            <person name="Ma J."/>
        </authorList>
    </citation>
    <scope>NUCLEOTIDE SEQUENCE [LARGE SCALE GENOMIC DNA]</scope>
    <source>
        <strain evidence="7 8">JCM 10671</strain>
    </source>
</reference>
<dbReference type="Proteomes" id="UP001500957">
    <property type="component" value="Unassembled WGS sequence"/>
</dbReference>
<feature type="domain" description="Reductase C-terminal" evidence="6">
    <location>
        <begin position="330"/>
        <end position="400"/>
    </location>
</feature>
<dbReference type="InterPro" id="IPR036188">
    <property type="entry name" value="FAD/NAD-bd_sf"/>
</dbReference>
<feature type="domain" description="FAD/NAD(P)-binding" evidence="5">
    <location>
        <begin position="5"/>
        <end position="309"/>
    </location>
</feature>
<dbReference type="SUPFAM" id="SSF51905">
    <property type="entry name" value="FAD/NAD(P)-binding domain"/>
    <property type="match status" value="1"/>
</dbReference>
<gene>
    <name evidence="7" type="ORF">GCM10009547_36780</name>
</gene>
<evidence type="ECO:0000313" key="8">
    <source>
        <dbReference type="Proteomes" id="UP001500957"/>
    </source>
</evidence>
<evidence type="ECO:0000256" key="1">
    <source>
        <dbReference type="ARBA" id="ARBA00001974"/>
    </source>
</evidence>
<dbReference type="InterPro" id="IPR050446">
    <property type="entry name" value="FAD-oxidoreductase/Apoptosis"/>
</dbReference>
<evidence type="ECO:0000259" key="6">
    <source>
        <dbReference type="Pfam" id="PF14759"/>
    </source>
</evidence>
<dbReference type="SUPFAM" id="SSF55424">
    <property type="entry name" value="FAD/NAD-linked reductases, dimerisation (C-terminal) domain"/>
    <property type="match status" value="1"/>
</dbReference>
<keyword evidence="4" id="KW-0560">Oxidoreductase</keyword>
<evidence type="ECO:0000256" key="2">
    <source>
        <dbReference type="ARBA" id="ARBA00022630"/>
    </source>
</evidence>
<keyword evidence="2" id="KW-0285">Flavoprotein</keyword>
<dbReference type="EMBL" id="BAAAHE010000036">
    <property type="protein sequence ID" value="GAA0629744.1"/>
    <property type="molecule type" value="Genomic_DNA"/>
</dbReference>
<comment type="cofactor">
    <cofactor evidence="1">
        <name>FAD</name>
        <dbReference type="ChEBI" id="CHEBI:57692"/>
    </cofactor>
</comment>
<dbReference type="Gene3D" id="3.50.50.60">
    <property type="entry name" value="FAD/NAD(P)-binding domain"/>
    <property type="match status" value="2"/>
</dbReference>
<evidence type="ECO:0000313" key="7">
    <source>
        <dbReference type="EMBL" id="GAA0629744.1"/>
    </source>
</evidence>
<dbReference type="PRINTS" id="PR00368">
    <property type="entry name" value="FADPNR"/>
</dbReference>
<dbReference type="Pfam" id="PF07992">
    <property type="entry name" value="Pyr_redox_2"/>
    <property type="match status" value="1"/>
</dbReference>
<dbReference type="PRINTS" id="PR00411">
    <property type="entry name" value="PNDRDTASEI"/>
</dbReference>
<protein>
    <submittedName>
        <fullName evidence="7">FAD-dependent oxidoreductase</fullName>
    </submittedName>
</protein>
<dbReference type="PANTHER" id="PTHR43557">
    <property type="entry name" value="APOPTOSIS-INDUCING FACTOR 1"/>
    <property type="match status" value="1"/>
</dbReference>
<dbReference type="InterPro" id="IPR028202">
    <property type="entry name" value="Reductase_C"/>
</dbReference>
<accession>A0ABN1H5Z2</accession>
<comment type="caution">
    <text evidence="7">The sequence shown here is derived from an EMBL/GenBank/DDBJ whole genome shotgun (WGS) entry which is preliminary data.</text>
</comment>
<sequence>MRNSRLVVVGASLAGLRAIEAARRSGYDGPITLIGNEPHLPYDRPPLSKAFLDADEDENGAPVVPTFRDEATLRDEMNVDLRLGAPATALAPAGQVVLLDGDAVPYTQLIIATGGDARNLPGGESLEGVHVLRTLDDALAVRKALDAGARTVVIGAGFIGSEVASAARKRGLECTVLEALPVPLVRSVGPETGKVAAELHRKYGTDLRCGIGVKALEGSTRVEKVVLDDGTVIEADLVVVGIGVRPSTGWLESSGIALHERDGGILCDEFLRTSLPGVYAAGDVAHFPNPLFDGEMMRVEQWTNAAEQGALAAKNALFPDEAKPSQAVPYFWSDWYESRIQFVGIPHSEEVRVVSEELGEEKFLALYRRGDRLGGVLTIDRQNQIMKYKRMIAQRASWSEALEFAGITG</sequence>
<dbReference type="InterPro" id="IPR016156">
    <property type="entry name" value="FAD/NAD-linked_Rdtase_dimer_sf"/>
</dbReference>